<feature type="transmembrane region" description="Helical" evidence="1">
    <location>
        <begin position="326"/>
        <end position="343"/>
    </location>
</feature>
<keyword evidence="1" id="KW-0812">Transmembrane</keyword>
<feature type="transmembrane region" description="Helical" evidence="1">
    <location>
        <begin position="116"/>
        <end position="139"/>
    </location>
</feature>
<feature type="non-terminal residue" evidence="2">
    <location>
        <position position="382"/>
    </location>
</feature>
<accession>A0A021VNQ7</accession>
<evidence type="ECO:0000256" key="1">
    <source>
        <dbReference type="SAM" id="Phobius"/>
    </source>
</evidence>
<gene>
    <name evidence="2" type="ORF">N866_05045</name>
</gene>
<dbReference type="Proteomes" id="UP000019753">
    <property type="component" value="Unassembled WGS sequence"/>
</dbReference>
<reference evidence="2 3" key="1">
    <citation type="submission" date="2014-01" db="EMBL/GenBank/DDBJ databases">
        <title>Actinotalea ferrariae CF5-4.</title>
        <authorList>
            <person name="Chen F."/>
            <person name="Li Y."/>
            <person name="Wang G."/>
        </authorList>
    </citation>
    <scope>NUCLEOTIDE SEQUENCE [LARGE SCALE GENOMIC DNA]</scope>
    <source>
        <strain evidence="2 3">CF5-4</strain>
    </source>
</reference>
<dbReference type="AlphaFoldDB" id="A0A021VNQ7"/>
<comment type="caution">
    <text evidence="2">The sequence shown here is derived from an EMBL/GenBank/DDBJ whole genome shotgun (WGS) entry which is preliminary data.</text>
</comment>
<sequence>MTSRMPTDRPALHRSLAAGARPRLRPTADRRPAARVAAATALALFGGVVVAGPAAAHARWFADPAAGGDWGFFFSPVPLLLTAAVVAAAVAWRLVARRLPTPELPLLAPLGRLAPYVPRLLGIHMGVSLLAYSVTGAFLTPSLPLDEVPGGVFAGVVQAAVGIWLITGARLRVAALGVVLLGPPVLLAAGPVALLETADTLAVALFLAVLPPSDRTFGRVTPSDAHLRWAVLLVRVFVGVALITLAFSEKLTNPDLARNLLAEHPEMNLPEVLGLPVPLDVFIAFAGASEILFGLLILSGALPQVTVLVALVPFNLTLLVFGTTELIGHLPVYGVFLALLVYGSGRRTAAALPWFPGRADVRDARTGLRRAVADGVTAARGL</sequence>
<proteinExistence type="predicted"/>
<keyword evidence="1" id="KW-1133">Transmembrane helix</keyword>
<name>A0A021VNQ7_9CELL</name>
<feature type="transmembrane region" description="Helical" evidence="1">
    <location>
        <begin position="291"/>
        <end position="314"/>
    </location>
</feature>
<dbReference type="EMBL" id="AXCW01000167">
    <property type="protein sequence ID" value="EYR62814.1"/>
    <property type="molecule type" value="Genomic_DNA"/>
</dbReference>
<evidence type="ECO:0008006" key="4">
    <source>
        <dbReference type="Google" id="ProtNLM"/>
    </source>
</evidence>
<feature type="transmembrane region" description="Helical" evidence="1">
    <location>
        <begin position="72"/>
        <end position="95"/>
    </location>
</feature>
<evidence type="ECO:0000313" key="3">
    <source>
        <dbReference type="Proteomes" id="UP000019753"/>
    </source>
</evidence>
<keyword evidence="1" id="KW-0472">Membrane</keyword>
<feature type="transmembrane region" description="Helical" evidence="1">
    <location>
        <begin position="151"/>
        <end position="173"/>
    </location>
</feature>
<organism evidence="2 3">
    <name type="scientific">Actinotalea ferrariae CF5-4</name>
    <dbReference type="NCBI Taxonomy" id="948458"/>
    <lineage>
        <taxon>Bacteria</taxon>
        <taxon>Bacillati</taxon>
        <taxon>Actinomycetota</taxon>
        <taxon>Actinomycetes</taxon>
        <taxon>Micrococcales</taxon>
        <taxon>Cellulomonadaceae</taxon>
        <taxon>Actinotalea</taxon>
    </lineage>
</organism>
<keyword evidence="3" id="KW-1185">Reference proteome</keyword>
<protein>
    <recommendedName>
        <fullName evidence="4">DoxX family protein</fullName>
    </recommendedName>
</protein>
<feature type="transmembrane region" description="Helical" evidence="1">
    <location>
        <begin position="229"/>
        <end position="248"/>
    </location>
</feature>
<evidence type="ECO:0000313" key="2">
    <source>
        <dbReference type="EMBL" id="EYR62814.1"/>
    </source>
</evidence>